<dbReference type="Gene3D" id="2.50.20.20">
    <property type="match status" value="1"/>
</dbReference>
<evidence type="ECO:0008006" key="5">
    <source>
        <dbReference type="Google" id="ProtNLM"/>
    </source>
</evidence>
<feature type="region of interest" description="Disordered" evidence="1">
    <location>
        <begin position="249"/>
        <end position="272"/>
    </location>
</feature>
<name>A0ABU2SX92_9ACTN</name>
<dbReference type="EMBL" id="JAVRFI010000029">
    <property type="protein sequence ID" value="MDT0453333.1"/>
    <property type="molecule type" value="Genomic_DNA"/>
</dbReference>
<feature type="region of interest" description="Disordered" evidence="1">
    <location>
        <begin position="116"/>
        <end position="135"/>
    </location>
</feature>
<feature type="chain" id="PRO_5046667635" description="Lipoprotein" evidence="2">
    <location>
        <begin position="23"/>
        <end position="272"/>
    </location>
</feature>
<reference evidence="3" key="1">
    <citation type="submission" date="2024-05" db="EMBL/GenBank/DDBJ databases">
        <title>30 novel species of actinomycetes from the DSMZ collection.</title>
        <authorList>
            <person name="Nouioui I."/>
        </authorList>
    </citation>
    <scope>NUCLEOTIDE SEQUENCE</scope>
    <source>
        <strain evidence="3">DSM 40473</strain>
    </source>
</reference>
<evidence type="ECO:0000313" key="3">
    <source>
        <dbReference type="EMBL" id="MDT0453333.1"/>
    </source>
</evidence>
<accession>A0ABU2SX92</accession>
<evidence type="ECO:0000313" key="4">
    <source>
        <dbReference type="Proteomes" id="UP001180531"/>
    </source>
</evidence>
<keyword evidence="4" id="KW-1185">Reference proteome</keyword>
<comment type="caution">
    <text evidence="3">The sequence shown here is derived from an EMBL/GenBank/DDBJ whole genome shotgun (WGS) entry which is preliminary data.</text>
</comment>
<evidence type="ECO:0000256" key="2">
    <source>
        <dbReference type="SAM" id="SignalP"/>
    </source>
</evidence>
<dbReference type="RefSeq" id="WP_311615098.1">
    <property type="nucleotide sequence ID" value="NZ_JAVRFI010000029.1"/>
</dbReference>
<sequence length="272" mass="27581">MRTRNAALVGALCVGLSAVLTACGGGSEDPDAGTNGVGKLEPAAIQDKARTAARGAESVHLSGNVVSQGRTYRIDMRLKKNGGTGRVSSSAASSFELLRVGDDLYLKAPAGFWSKGSTPAPSKAPASSAPAKGDTAAAAGKLDDKYVKVPSDDPAYQQFRGFTDKDVLLDGLLTLHGTLARGDHGTVGGVRTIRVAGAKGGGGTMDVSLSGTPYPVRVQRAGGAGQLELDDWGKDFALAVPDKNQTVDYGKQMRIPSGGALPSSGEGANPGG</sequence>
<organism evidence="3 4">
    <name type="scientific">Streptomyces hesseae</name>
    <dbReference type="NCBI Taxonomy" id="3075519"/>
    <lineage>
        <taxon>Bacteria</taxon>
        <taxon>Bacillati</taxon>
        <taxon>Actinomycetota</taxon>
        <taxon>Actinomycetes</taxon>
        <taxon>Kitasatosporales</taxon>
        <taxon>Streptomycetaceae</taxon>
        <taxon>Streptomyces</taxon>
    </lineage>
</organism>
<gene>
    <name evidence="3" type="ORF">RM609_30245</name>
</gene>
<dbReference type="PROSITE" id="PS51257">
    <property type="entry name" value="PROKAR_LIPOPROTEIN"/>
    <property type="match status" value="1"/>
</dbReference>
<keyword evidence="2" id="KW-0732">Signal</keyword>
<dbReference type="Proteomes" id="UP001180531">
    <property type="component" value="Unassembled WGS sequence"/>
</dbReference>
<protein>
    <recommendedName>
        <fullName evidence="5">Lipoprotein</fullName>
    </recommendedName>
</protein>
<feature type="signal peptide" evidence="2">
    <location>
        <begin position="1"/>
        <end position="22"/>
    </location>
</feature>
<proteinExistence type="predicted"/>
<evidence type="ECO:0000256" key="1">
    <source>
        <dbReference type="SAM" id="MobiDB-lite"/>
    </source>
</evidence>